<proteinExistence type="predicted"/>
<feature type="compositionally biased region" description="Basic and acidic residues" evidence="4">
    <location>
        <begin position="154"/>
        <end position="165"/>
    </location>
</feature>
<keyword evidence="3" id="KW-0804">Transcription</keyword>
<dbReference type="OrthoDB" id="9792527at2"/>
<feature type="domain" description="HTH hxlR-type" evidence="5">
    <location>
        <begin position="16"/>
        <end position="115"/>
    </location>
</feature>
<dbReference type="EMBL" id="QDGZ01000003">
    <property type="protein sequence ID" value="PVG83177.1"/>
    <property type="molecule type" value="Genomic_DNA"/>
</dbReference>
<dbReference type="InterPro" id="IPR036388">
    <property type="entry name" value="WH-like_DNA-bd_sf"/>
</dbReference>
<organism evidence="6 7">
    <name type="scientific">Nocardioides gansuensis</name>
    <dbReference type="NCBI Taxonomy" id="2138300"/>
    <lineage>
        <taxon>Bacteria</taxon>
        <taxon>Bacillati</taxon>
        <taxon>Actinomycetota</taxon>
        <taxon>Actinomycetes</taxon>
        <taxon>Propionibacteriales</taxon>
        <taxon>Nocardioidaceae</taxon>
        <taxon>Nocardioides</taxon>
    </lineage>
</organism>
<dbReference type="PANTHER" id="PTHR33204">
    <property type="entry name" value="TRANSCRIPTIONAL REGULATOR, MARR FAMILY"/>
    <property type="match status" value="1"/>
</dbReference>
<dbReference type="PANTHER" id="PTHR33204:SF18">
    <property type="entry name" value="TRANSCRIPTIONAL REGULATORY PROTEIN"/>
    <property type="match status" value="1"/>
</dbReference>
<evidence type="ECO:0000256" key="2">
    <source>
        <dbReference type="ARBA" id="ARBA00023125"/>
    </source>
</evidence>
<evidence type="ECO:0000256" key="1">
    <source>
        <dbReference type="ARBA" id="ARBA00023015"/>
    </source>
</evidence>
<dbReference type="Proteomes" id="UP000246018">
    <property type="component" value="Unassembled WGS sequence"/>
</dbReference>
<reference evidence="6 7" key="1">
    <citation type="submission" date="2018-04" db="EMBL/GenBank/DDBJ databases">
        <title>Genome of Nocardioides gansuensis WSJ-1.</title>
        <authorList>
            <person name="Wu S."/>
            <person name="Wang G."/>
        </authorList>
    </citation>
    <scope>NUCLEOTIDE SEQUENCE [LARGE SCALE GENOMIC DNA]</scope>
    <source>
        <strain evidence="6 7">WSJ-1</strain>
    </source>
</reference>
<gene>
    <name evidence="6" type="ORF">DDE18_07660</name>
</gene>
<evidence type="ECO:0000256" key="4">
    <source>
        <dbReference type="SAM" id="MobiDB-lite"/>
    </source>
</evidence>
<feature type="compositionally biased region" description="Polar residues" evidence="4">
    <location>
        <begin position="139"/>
        <end position="153"/>
    </location>
</feature>
<dbReference type="AlphaFoldDB" id="A0A2T8FBU2"/>
<accession>A0A2T8FBU2</accession>
<dbReference type="InterPro" id="IPR002577">
    <property type="entry name" value="HTH_HxlR"/>
</dbReference>
<dbReference type="InterPro" id="IPR036390">
    <property type="entry name" value="WH_DNA-bd_sf"/>
</dbReference>
<keyword evidence="7" id="KW-1185">Reference proteome</keyword>
<protein>
    <submittedName>
        <fullName evidence="6">Transcriptional regulator</fullName>
    </submittedName>
</protein>
<name>A0A2T8FBU2_9ACTN</name>
<sequence>MTVRSRARTRALEDTCAIARSLGVLADPWSFLIIRETLFGRRTFAEFRDSLGIATDVLTDRLGVLVEHGVLQKVPYRAPQQRTRWAYEPTPAGHDLNIVLAALQQWGAAHLPRNELTVVPTSAQSGHPLRVAFVDTEGRSVSQGDAQFSSTARSDIEADPDRRSS</sequence>
<dbReference type="Gene3D" id="1.10.10.10">
    <property type="entry name" value="Winged helix-like DNA-binding domain superfamily/Winged helix DNA-binding domain"/>
    <property type="match status" value="1"/>
</dbReference>
<dbReference type="SUPFAM" id="SSF46785">
    <property type="entry name" value="Winged helix' DNA-binding domain"/>
    <property type="match status" value="1"/>
</dbReference>
<evidence type="ECO:0000313" key="7">
    <source>
        <dbReference type="Proteomes" id="UP000246018"/>
    </source>
</evidence>
<keyword evidence="2" id="KW-0238">DNA-binding</keyword>
<dbReference type="GO" id="GO:0003677">
    <property type="term" value="F:DNA binding"/>
    <property type="evidence" value="ECO:0007669"/>
    <property type="project" value="UniProtKB-KW"/>
</dbReference>
<dbReference type="PROSITE" id="PS51118">
    <property type="entry name" value="HTH_HXLR"/>
    <property type="match status" value="1"/>
</dbReference>
<comment type="caution">
    <text evidence="6">The sequence shown here is derived from an EMBL/GenBank/DDBJ whole genome shotgun (WGS) entry which is preliminary data.</text>
</comment>
<feature type="region of interest" description="Disordered" evidence="4">
    <location>
        <begin position="136"/>
        <end position="165"/>
    </location>
</feature>
<keyword evidence="1" id="KW-0805">Transcription regulation</keyword>
<evidence type="ECO:0000313" key="6">
    <source>
        <dbReference type="EMBL" id="PVG83177.1"/>
    </source>
</evidence>
<evidence type="ECO:0000259" key="5">
    <source>
        <dbReference type="PROSITE" id="PS51118"/>
    </source>
</evidence>
<dbReference type="Pfam" id="PF01638">
    <property type="entry name" value="HxlR"/>
    <property type="match status" value="1"/>
</dbReference>
<evidence type="ECO:0000256" key="3">
    <source>
        <dbReference type="ARBA" id="ARBA00023163"/>
    </source>
</evidence>